<name>A0A918P6J9_9NEIS</name>
<evidence type="ECO:0000313" key="3">
    <source>
        <dbReference type="Proteomes" id="UP000645257"/>
    </source>
</evidence>
<reference evidence="2" key="1">
    <citation type="journal article" date="2014" name="Int. J. Syst. Evol. Microbiol.">
        <title>Complete genome sequence of Corynebacterium casei LMG S-19264T (=DSM 44701T), isolated from a smear-ripened cheese.</title>
        <authorList>
            <consortium name="US DOE Joint Genome Institute (JGI-PGF)"/>
            <person name="Walter F."/>
            <person name="Albersmeier A."/>
            <person name="Kalinowski J."/>
            <person name="Ruckert C."/>
        </authorList>
    </citation>
    <scope>NUCLEOTIDE SEQUENCE</scope>
    <source>
        <strain evidence="2">KCTC 32182</strain>
    </source>
</reference>
<evidence type="ECO:0000313" key="2">
    <source>
        <dbReference type="EMBL" id="GGY28360.1"/>
    </source>
</evidence>
<feature type="signal peptide" evidence="1">
    <location>
        <begin position="1"/>
        <end position="30"/>
    </location>
</feature>
<dbReference type="Proteomes" id="UP000645257">
    <property type="component" value="Unassembled WGS sequence"/>
</dbReference>
<dbReference type="EMBL" id="BMYX01000026">
    <property type="protein sequence ID" value="GGY28360.1"/>
    <property type="molecule type" value="Genomic_DNA"/>
</dbReference>
<dbReference type="AlphaFoldDB" id="A0A918P6J9"/>
<dbReference type="RefSeq" id="WP_189536666.1">
    <property type="nucleotide sequence ID" value="NZ_BMYX01000026.1"/>
</dbReference>
<sequence>MNQKGRIDRIALGAGVAVAMSMGVCGVASADLACDPDRLAFSLEQLGRVDRSVRNRSFDDPDAVAKIFRVDTIARPT</sequence>
<reference evidence="2" key="2">
    <citation type="submission" date="2020-09" db="EMBL/GenBank/DDBJ databases">
        <authorList>
            <person name="Sun Q."/>
            <person name="Kim S."/>
        </authorList>
    </citation>
    <scope>NUCLEOTIDE SEQUENCE</scope>
    <source>
        <strain evidence="2">KCTC 32182</strain>
    </source>
</reference>
<proteinExistence type="predicted"/>
<organism evidence="2 3">
    <name type="scientific">Paludibacterium paludis</name>
    <dbReference type="NCBI Taxonomy" id="1225769"/>
    <lineage>
        <taxon>Bacteria</taxon>
        <taxon>Pseudomonadati</taxon>
        <taxon>Pseudomonadota</taxon>
        <taxon>Betaproteobacteria</taxon>
        <taxon>Neisseriales</taxon>
        <taxon>Chromobacteriaceae</taxon>
        <taxon>Paludibacterium</taxon>
    </lineage>
</organism>
<gene>
    <name evidence="2" type="ORF">GCM10011289_34510</name>
</gene>
<comment type="caution">
    <text evidence="2">The sequence shown here is derived from an EMBL/GenBank/DDBJ whole genome shotgun (WGS) entry which is preliminary data.</text>
</comment>
<feature type="chain" id="PRO_5036767572" evidence="1">
    <location>
        <begin position="31"/>
        <end position="77"/>
    </location>
</feature>
<protein>
    <submittedName>
        <fullName evidence="2">Uncharacterized protein</fullName>
    </submittedName>
</protein>
<evidence type="ECO:0000256" key="1">
    <source>
        <dbReference type="SAM" id="SignalP"/>
    </source>
</evidence>
<keyword evidence="1" id="KW-0732">Signal</keyword>
<keyword evidence="3" id="KW-1185">Reference proteome</keyword>
<accession>A0A918P6J9</accession>